<sequence length="196" mass="21920">MSLSWNLKTFKKQSGTRKHLDMIIADKVVEFGETLESMRLEREGITYTQQIEELVKKNREEETGPAVCEDQPTVAAVKDFDPPYLKGGVVARDIARSVADRRAPNGTFFQNTNPALFREKMPSTNPIKPRTPLHSSGSEREGGDPEEKKKVGFEPIPHPKESWLTAAQKNDRSGGMAQSKMVSSRRTPSGGFFQKV</sequence>
<feature type="region of interest" description="Disordered" evidence="1">
    <location>
        <begin position="118"/>
        <end position="196"/>
    </location>
</feature>
<dbReference type="AlphaFoldDB" id="A0A7S0MVQ1"/>
<dbReference type="EMBL" id="HBFA01003925">
    <property type="protein sequence ID" value="CAD8651417.1"/>
    <property type="molecule type" value="Transcribed_RNA"/>
</dbReference>
<gene>
    <name evidence="2" type="ORF">POBO1169_LOCUS1979</name>
</gene>
<reference evidence="2" key="1">
    <citation type="submission" date="2021-01" db="EMBL/GenBank/DDBJ databases">
        <authorList>
            <person name="Corre E."/>
            <person name="Pelletier E."/>
            <person name="Niang G."/>
            <person name="Scheremetjew M."/>
            <person name="Finn R."/>
            <person name="Kale V."/>
            <person name="Holt S."/>
            <person name="Cochrane G."/>
            <person name="Meng A."/>
            <person name="Brown T."/>
            <person name="Cohen L."/>
        </authorList>
    </citation>
    <scope>NUCLEOTIDE SEQUENCE</scope>
    <source>
        <strain evidence="2">CCMP722</strain>
    </source>
</reference>
<organism evidence="2">
    <name type="scientific">Pyramimonas obovata</name>
    <dbReference type="NCBI Taxonomy" id="1411642"/>
    <lineage>
        <taxon>Eukaryota</taxon>
        <taxon>Viridiplantae</taxon>
        <taxon>Chlorophyta</taxon>
        <taxon>Pyramimonadophyceae</taxon>
        <taxon>Pyramimonadales</taxon>
        <taxon>Pyramimonadaceae</taxon>
        <taxon>Pyramimonas</taxon>
        <taxon>Pyramimonas incertae sedis</taxon>
    </lineage>
</organism>
<name>A0A7S0MVQ1_9CHLO</name>
<proteinExistence type="predicted"/>
<evidence type="ECO:0000313" key="2">
    <source>
        <dbReference type="EMBL" id="CAD8651417.1"/>
    </source>
</evidence>
<feature type="compositionally biased region" description="Basic and acidic residues" evidence="1">
    <location>
        <begin position="137"/>
        <end position="161"/>
    </location>
</feature>
<accession>A0A7S0MVQ1</accession>
<evidence type="ECO:0000256" key="1">
    <source>
        <dbReference type="SAM" id="MobiDB-lite"/>
    </source>
</evidence>
<protein>
    <submittedName>
        <fullName evidence="2">Uncharacterized protein</fullName>
    </submittedName>
</protein>